<sequence>MKNNEATPAGSTRSSTDTFPLALATNITEIWAYIGIASPLTNRVGVCPVYSLKDE</sequence>
<evidence type="ECO:0000313" key="2">
    <source>
        <dbReference type="Proteomes" id="UP000009282"/>
    </source>
</evidence>
<dbReference type="AlphaFoldDB" id="G4QGP8"/>
<dbReference type="RefSeq" id="WP_014108559.1">
    <property type="nucleotide sequence ID" value="NC_016041.1"/>
</dbReference>
<keyword evidence="2" id="KW-1185">Reference proteome</keyword>
<organism evidence="1 2">
    <name type="scientific">Glaciecola nitratireducens (strain JCM 12485 / KCTC 12276 / FR1064)</name>
    <dbReference type="NCBI Taxonomy" id="1085623"/>
    <lineage>
        <taxon>Bacteria</taxon>
        <taxon>Pseudomonadati</taxon>
        <taxon>Pseudomonadota</taxon>
        <taxon>Gammaproteobacteria</taxon>
        <taxon>Alteromonadales</taxon>
        <taxon>Alteromonadaceae</taxon>
        <taxon>Brumicola</taxon>
    </lineage>
</organism>
<dbReference type="KEGG" id="gni:GNIT_1567"/>
<evidence type="ECO:0000313" key="1">
    <source>
        <dbReference type="EMBL" id="AEP29685.1"/>
    </source>
</evidence>
<reference evidence="1 2" key="1">
    <citation type="journal article" date="2011" name="J. Bacteriol.">
        <title>Complete genome sequence of seawater bacterium Glaciecola nitratireducens FR1064T.</title>
        <authorList>
            <person name="Bian F."/>
            <person name="Qin Q.L."/>
            <person name="Xie B.B."/>
            <person name="Shu Y.L."/>
            <person name="Zhang X.Y."/>
            <person name="Yu Y."/>
            <person name="Chen B."/>
            <person name="Chen X.L."/>
            <person name="Zhou B.C."/>
            <person name="Zhang Y.Z."/>
        </authorList>
    </citation>
    <scope>NUCLEOTIDE SEQUENCE [LARGE SCALE GENOMIC DNA]</scope>
    <source>
        <strain evidence="2">JCM 12485 / KCTC 12276 / FR1064</strain>
    </source>
</reference>
<protein>
    <submittedName>
        <fullName evidence="1">Uncharacterized protein</fullName>
    </submittedName>
</protein>
<gene>
    <name evidence="1" type="ordered locus">GNIT_1567</name>
</gene>
<dbReference type="Proteomes" id="UP000009282">
    <property type="component" value="Chromosome"/>
</dbReference>
<accession>G4QGP8</accession>
<dbReference type="EMBL" id="CP003060">
    <property type="protein sequence ID" value="AEP29685.1"/>
    <property type="molecule type" value="Genomic_DNA"/>
</dbReference>
<dbReference type="OrthoDB" id="9804804at2"/>
<proteinExistence type="predicted"/>
<name>G4QGP8_GLANF</name>
<dbReference type="HOGENOM" id="CLU_3025864_0_0_6"/>